<evidence type="ECO:0000313" key="3">
    <source>
        <dbReference type="Proteomes" id="UP000256708"/>
    </source>
</evidence>
<evidence type="ECO:0008006" key="4">
    <source>
        <dbReference type="Google" id="ProtNLM"/>
    </source>
</evidence>
<protein>
    <recommendedName>
        <fullName evidence="4">Flagellar protein FlgN</fullName>
    </recommendedName>
</protein>
<sequence length="131" mass="15127">MENLVEYLDESLVPLEEKTKTYLDVEHNIRLLEVELLSLQSIRPDFSPDSQDAEQSASAGNLSRKLNDKEKRLAELVEYYKALRQEVINMLPETNRLFELNLGYGPSMVGYFTIDPETHQPLPEPVLRIVH</sequence>
<accession>A0A3D8L4X5</accession>
<reference evidence="3" key="1">
    <citation type="submission" date="2018-08" db="EMBL/GenBank/DDBJ databases">
        <authorList>
            <person name="Liu Z.-W."/>
            <person name="Du Z.-J."/>
        </authorList>
    </citation>
    <scope>NUCLEOTIDE SEQUENCE [LARGE SCALE GENOMIC DNA]</scope>
    <source>
        <strain evidence="3">H4X</strain>
    </source>
</reference>
<evidence type="ECO:0000256" key="1">
    <source>
        <dbReference type="SAM" id="MobiDB-lite"/>
    </source>
</evidence>
<proteinExistence type="predicted"/>
<dbReference type="AlphaFoldDB" id="A0A3D8L4X5"/>
<dbReference type="Proteomes" id="UP000256708">
    <property type="component" value="Unassembled WGS sequence"/>
</dbReference>
<feature type="region of interest" description="Disordered" evidence="1">
    <location>
        <begin position="45"/>
        <end position="64"/>
    </location>
</feature>
<gene>
    <name evidence="2" type="ORF">DXT99_22900</name>
</gene>
<feature type="compositionally biased region" description="Polar residues" evidence="1">
    <location>
        <begin position="48"/>
        <end position="61"/>
    </location>
</feature>
<dbReference type="RefSeq" id="WP_115567923.1">
    <property type="nucleotide sequence ID" value="NZ_QRGR01000035.1"/>
</dbReference>
<organism evidence="2 3">
    <name type="scientific">Pontibacter diazotrophicus</name>
    <dbReference type="NCBI Taxonomy" id="1400979"/>
    <lineage>
        <taxon>Bacteria</taxon>
        <taxon>Pseudomonadati</taxon>
        <taxon>Bacteroidota</taxon>
        <taxon>Cytophagia</taxon>
        <taxon>Cytophagales</taxon>
        <taxon>Hymenobacteraceae</taxon>
        <taxon>Pontibacter</taxon>
    </lineage>
</organism>
<comment type="caution">
    <text evidence="2">The sequence shown here is derived from an EMBL/GenBank/DDBJ whole genome shotgun (WGS) entry which is preliminary data.</text>
</comment>
<dbReference type="OrthoDB" id="884723at2"/>
<keyword evidence="3" id="KW-1185">Reference proteome</keyword>
<name>A0A3D8L4X5_9BACT</name>
<evidence type="ECO:0000313" key="2">
    <source>
        <dbReference type="EMBL" id="RDV11982.1"/>
    </source>
</evidence>
<dbReference type="EMBL" id="QRGR01000035">
    <property type="protein sequence ID" value="RDV11982.1"/>
    <property type="molecule type" value="Genomic_DNA"/>
</dbReference>